<organism evidence="3 4">
    <name type="scientific">Uliginosibacterium flavum</name>
    <dbReference type="NCBI Taxonomy" id="1396831"/>
    <lineage>
        <taxon>Bacteria</taxon>
        <taxon>Pseudomonadati</taxon>
        <taxon>Pseudomonadota</taxon>
        <taxon>Betaproteobacteria</taxon>
        <taxon>Rhodocyclales</taxon>
        <taxon>Zoogloeaceae</taxon>
        <taxon>Uliginosibacterium</taxon>
    </lineage>
</organism>
<evidence type="ECO:0000256" key="1">
    <source>
        <dbReference type="SAM" id="MobiDB-lite"/>
    </source>
</evidence>
<evidence type="ECO:0000313" key="3">
    <source>
        <dbReference type="EMBL" id="MET7015847.1"/>
    </source>
</evidence>
<gene>
    <name evidence="3" type="ORF">ABXR19_16770</name>
</gene>
<name>A0ABV2TPJ2_9RHOO</name>
<proteinExistence type="predicted"/>
<evidence type="ECO:0000313" key="4">
    <source>
        <dbReference type="Proteomes" id="UP001549691"/>
    </source>
</evidence>
<dbReference type="EMBL" id="JBEWZI010000023">
    <property type="protein sequence ID" value="MET7015847.1"/>
    <property type="molecule type" value="Genomic_DNA"/>
</dbReference>
<keyword evidence="2" id="KW-1133">Transmembrane helix</keyword>
<evidence type="ECO:0000256" key="2">
    <source>
        <dbReference type="SAM" id="Phobius"/>
    </source>
</evidence>
<accession>A0ABV2TPJ2</accession>
<keyword evidence="2" id="KW-0472">Membrane</keyword>
<reference evidence="3 4" key="1">
    <citation type="submission" date="2024-07" db="EMBL/GenBank/DDBJ databases">
        <title>Uliginosibacterium flavum JJ3220;KACC:17644.</title>
        <authorList>
            <person name="Kim M.K."/>
        </authorList>
    </citation>
    <scope>NUCLEOTIDE SEQUENCE [LARGE SCALE GENOMIC DNA]</scope>
    <source>
        <strain evidence="3 4">KACC:17644</strain>
    </source>
</reference>
<keyword evidence="4" id="KW-1185">Reference proteome</keyword>
<dbReference type="RefSeq" id="WP_354602306.1">
    <property type="nucleotide sequence ID" value="NZ_JBEWZI010000023.1"/>
</dbReference>
<feature type="transmembrane region" description="Helical" evidence="2">
    <location>
        <begin position="16"/>
        <end position="34"/>
    </location>
</feature>
<comment type="caution">
    <text evidence="3">The sequence shown here is derived from an EMBL/GenBank/DDBJ whole genome shotgun (WGS) entry which is preliminary data.</text>
</comment>
<keyword evidence="2" id="KW-0812">Transmembrane</keyword>
<feature type="region of interest" description="Disordered" evidence="1">
    <location>
        <begin position="71"/>
        <end position="93"/>
    </location>
</feature>
<protein>
    <submittedName>
        <fullName evidence="3">Uncharacterized protein</fullName>
    </submittedName>
</protein>
<sequence>MNVSADPNPESARTRHIIIALIVAALLVFLARFATDSVLPPQLKAASAAPAIAASAPPLPAADSLIEEKNPAEVQARQARIEREKQQIAADQARRDERLKAAIATRDQASEITRLDQERMDQAWGRFYKKPKKCDVPTDQNVIVECGNHFIRERQRFEKLWADGKISAR</sequence>
<feature type="compositionally biased region" description="Basic and acidic residues" evidence="1">
    <location>
        <begin position="79"/>
        <end position="93"/>
    </location>
</feature>
<dbReference type="Proteomes" id="UP001549691">
    <property type="component" value="Unassembled WGS sequence"/>
</dbReference>